<sequence>MSWSFISTDHDQDAASLRLAMQLDAELNGNPQPGHQSTGTDFDADLAFAMQLDDQLNSRHHISALESPFDEDSEQDQELSNLGPDGEPSIRGGGRLGKESGKSNYHDHRRHHSSSVSTSSPRIFATFAEFATHMQSQKCAKCSSTLIQNQKDIEDLFKGWLTGQGLVESLVNCKRCSTLTCVGCGSRPLEKKLATEINVQGTKLTWCCSRGRLFVIWAILCGFDQQYCVGRQQEATKTGTGRRGNTSSGIGYGGNNYFGVGPDFIGPDYVHGPFHGGVFGYGGGLPSRYSYRPAHEQDQGKIKAQNAQSVSDNFNKMILAFLDELLPSLDRSSNFDMSPPEAVPSMLLNSKILDKAAELLRNDSLEDIAKRKELYQALLSFLRVIGTHPITASKTMYSERIVRPDTVNLLNLSFQKGVGALDQKQETTASLGDCLRNLNLQSSIMLQGAQKNEGEFRTQEGQDLLWLCRQVYDLAEFLLANTTRGSGALNKDDKENMDHGIFEIADQQIFATNQYAHNARNLRESPRGRMKRLITEITTLKTGLPPGIFVKYGTSRLDLMKMLIVGPAGTPYENGLFEFDLWCPGNYPYEAPKVTFKGTRGGSISFNPNLHLDGKVCLSLLGTWHGEPWRPAESTILQVLISIQAMILCDEPICNEPSQEGFRGSSESQSYNQNLRKLTTRYAILDWVENPPALWKDITVQHFKRNGARILQTVGQWEKACQIDSPYDHRGIFGMQMTTAYTENISDLRPKLQAALQMITGSLQSQGCVASRQSFSPTTKVNQAYGRGYGGQMPSHGGRGGFSGSNGIDGQGSRF</sequence>
<feature type="region of interest" description="Disordered" evidence="3">
    <location>
        <begin position="790"/>
        <end position="815"/>
    </location>
</feature>
<evidence type="ECO:0000256" key="2">
    <source>
        <dbReference type="ARBA" id="ARBA00022786"/>
    </source>
</evidence>
<comment type="caution">
    <text evidence="5">The sequence shown here is derived from an EMBL/GenBank/DDBJ whole genome shotgun (WGS) entry which is preliminary data.</text>
</comment>
<proteinExistence type="predicted"/>
<dbReference type="PANTHER" id="PTHR46116:SF15">
    <property type="entry name" value="(E3-INDEPENDENT) E2 UBIQUITIN-CONJUGATING ENZYME"/>
    <property type="match status" value="1"/>
</dbReference>
<keyword evidence="6" id="KW-1185">Reference proteome</keyword>
<feature type="compositionally biased region" description="Basic and acidic residues" evidence="3">
    <location>
        <begin position="96"/>
        <end position="106"/>
    </location>
</feature>
<name>A0A9P4NCL0_9PLEO</name>
<dbReference type="OrthoDB" id="47801at2759"/>
<gene>
    <name evidence="5" type="ORF">CC78DRAFT_588598</name>
</gene>
<dbReference type="SUPFAM" id="SSF54495">
    <property type="entry name" value="UBC-like"/>
    <property type="match status" value="1"/>
</dbReference>
<accession>A0A9P4NCL0</accession>
<dbReference type="InterPro" id="IPR000608">
    <property type="entry name" value="UBC"/>
</dbReference>
<evidence type="ECO:0000313" key="5">
    <source>
        <dbReference type="EMBL" id="KAF2270792.1"/>
    </source>
</evidence>
<dbReference type="EMBL" id="ML986578">
    <property type="protein sequence ID" value="KAF2270792.1"/>
    <property type="molecule type" value="Genomic_DNA"/>
</dbReference>
<evidence type="ECO:0000313" key="6">
    <source>
        <dbReference type="Proteomes" id="UP000800093"/>
    </source>
</evidence>
<feature type="compositionally biased region" description="Acidic residues" evidence="3">
    <location>
        <begin position="68"/>
        <end position="77"/>
    </location>
</feature>
<reference evidence="6" key="1">
    <citation type="journal article" date="2020" name="Stud. Mycol.">
        <title>101 Dothideomycetes genomes: A test case for predicting lifestyles and emergence of pathogens.</title>
        <authorList>
            <person name="Haridas S."/>
            <person name="Albert R."/>
            <person name="Binder M."/>
            <person name="Bloem J."/>
            <person name="LaButti K."/>
            <person name="Salamov A."/>
            <person name="Andreopoulos B."/>
            <person name="Baker S."/>
            <person name="Barry K."/>
            <person name="Bills G."/>
            <person name="Bluhm B."/>
            <person name="Cannon C."/>
            <person name="Castanera R."/>
            <person name="Culley D."/>
            <person name="Daum C."/>
            <person name="Ezra D."/>
            <person name="Gonzalez J."/>
            <person name="Henrissat B."/>
            <person name="Kuo A."/>
            <person name="Liang C."/>
            <person name="Lipzen A."/>
            <person name="Lutzoni F."/>
            <person name="Magnuson J."/>
            <person name="Mondo S."/>
            <person name="Nolan M."/>
            <person name="Ohm R."/>
            <person name="Pangilinan J."/>
            <person name="Park H.-J."/>
            <person name="Ramirez L."/>
            <person name="Alfaro M."/>
            <person name="Sun H."/>
            <person name="Tritt A."/>
            <person name="Yoshinaga Y."/>
            <person name="Zwiers L.-H."/>
            <person name="Turgeon B."/>
            <person name="Goodwin S."/>
            <person name="Spatafora J."/>
            <person name="Crous P."/>
            <person name="Grigoriev I."/>
        </authorList>
    </citation>
    <scope>NUCLEOTIDE SEQUENCE [LARGE SCALE GENOMIC DNA]</scope>
    <source>
        <strain evidence="6">CBS 304.66</strain>
    </source>
</reference>
<protein>
    <recommendedName>
        <fullName evidence="4">UBC core domain-containing protein</fullName>
    </recommendedName>
</protein>
<feature type="region of interest" description="Disordered" evidence="3">
    <location>
        <begin position="66"/>
        <end position="117"/>
    </location>
</feature>
<dbReference type="Proteomes" id="UP000800093">
    <property type="component" value="Unassembled WGS sequence"/>
</dbReference>
<keyword evidence="1" id="KW-0808">Transferase</keyword>
<dbReference type="PROSITE" id="PS50127">
    <property type="entry name" value="UBC_2"/>
    <property type="match status" value="1"/>
</dbReference>
<organism evidence="5 6">
    <name type="scientific">Lojkania enalia</name>
    <dbReference type="NCBI Taxonomy" id="147567"/>
    <lineage>
        <taxon>Eukaryota</taxon>
        <taxon>Fungi</taxon>
        <taxon>Dikarya</taxon>
        <taxon>Ascomycota</taxon>
        <taxon>Pezizomycotina</taxon>
        <taxon>Dothideomycetes</taxon>
        <taxon>Pleosporomycetidae</taxon>
        <taxon>Pleosporales</taxon>
        <taxon>Pleosporales incertae sedis</taxon>
        <taxon>Lojkania</taxon>
    </lineage>
</organism>
<keyword evidence="2" id="KW-0833">Ubl conjugation pathway</keyword>
<evidence type="ECO:0000259" key="4">
    <source>
        <dbReference type="PROSITE" id="PS50127"/>
    </source>
</evidence>
<evidence type="ECO:0000256" key="1">
    <source>
        <dbReference type="ARBA" id="ARBA00022679"/>
    </source>
</evidence>
<dbReference type="InterPro" id="IPR016135">
    <property type="entry name" value="UBQ-conjugating_enzyme/RWD"/>
</dbReference>
<dbReference type="AlphaFoldDB" id="A0A9P4NCL0"/>
<dbReference type="Pfam" id="PF00179">
    <property type="entry name" value="UQ_con"/>
    <property type="match status" value="1"/>
</dbReference>
<dbReference type="PANTHER" id="PTHR46116">
    <property type="entry name" value="(E3-INDEPENDENT) E2 UBIQUITIN-CONJUGATING ENZYME"/>
    <property type="match status" value="1"/>
</dbReference>
<evidence type="ECO:0000256" key="3">
    <source>
        <dbReference type="SAM" id="MobiDB-lite"/>
    </source>
</evidence>
<dbReference type="GO" id="GO:0061631">
    <property type="term" value="F:ubiquitin conjugating enzyme activity"/>
    <property type="evidence" value="ECO:0007669"/>
    <property type="project" value="TreeGrafter"/>
</dbReference>
<dbReference type="Gene3D" id="3.10.110.10">
    <property type="entry name" value="Ubiquitin Conjugating Enzyme"/>
    <property type="match status" value="1"/>
</dbReference>
<feature type="domain" description="UBC core" evidence="4">
    <location>
        <begin position="528"/>
        <end position="684"/>
    </location>
</feature>
<dbReference type="SMART" id="SM00212">
    <property type="entry name" value="UBCc"/>
    <property type="match status" value="1"/>
</dbReference>